<accession>A0A6J7X326</accession>
<organism evidence="1">
    <name type="scientific">uncultured Caudovirales phage</name>
    <dbReference type="NCBI Taxonomy" id="2100421"/>
    <lineage>
        <taxon>Viruses</taxon>
        <taxon>Duplodnaviria</taxon>
        <taxon>Heunggongvirae</taxon>
        <taxon>Uroviricota</taxon>
        <taxon>Caudoviricetes</taxon>
        <taxon>Peduoviridae</taxon>
        <taxon>Maltschvirus</taxon>
        <taxon>Maltschvirus maltsch</taxon>
    </lineage>
</organism>
<reference evidence="1" key="1">
    <citation type="submission" date="2020-05" db="EMBL/GenBank/DDBJ databases">
        <authorList>
            <person name="Chiriac C."/>
            <person name="Salcher M."/>
            <person name="Ghai R."/>
            <person name="Kavagutti S V."/>
        </authorList>
    </citation>
    <scope>NUCLEOTIDE SEQUENCE</scope>
</reference>
<evidence type="ECO:0000313" key="1">
    <source>
        <dbReference type="EMBL" id="CAB5224854.1"/>
    </source>
</evidence>
<proteinExistence type="predicted"/>
<gene>
    <name evidence="1" type="ORF">UFOVP742_20</name>
</gene>
<name>A0A6J7X326_9CAUD</name>
<sequence>MKKHPILELDFYDLDVTSFFLNGNRNAFIEDIMEFGYSKASATKMAKRIIQAIALQCQSKV</sequence>
<protein>
    <submittedName>
        <fullName evidence="1">Uncharacterized protein</fullName>
    </submittedName>
</protein>
<dbReference type="EMBL" id="LR798339">
    <property type="protein sequence ID" value="CAB5224854.1"/>
    <property type="molecule type" value="Genomic_DNA"/>
</dbReference>